<dbReference type="Proteomes" id="UP000256964">
    <property type="component" value="Unassembled WGS sequence"/>
</dbReference>
<keyword evidence="1" id="KW-0808">Transferase</keyword>
<sequence>MGFAPIHEVADDGKVRIKQFYWKPWFGDPEALPEIGLRDTFTGPDSSTSRRSALTSTTRARRSNLLAMTRPERLWNSRSSRAGSDHEGIRVDCQRRPPQARPSVQRLPSSRGCHAAEGCDVCKAEARIIAVTNSDAGKTIKVKGFVTCGSEPIIEMVSSFLYRGRFDHYENTFEILEEPD</sequence>
<evidence type="ECO:0000313" key="4">
    <source>
        <dbReference type="EMBL" id="RDX39753.1"/>
    </source>
</evidence>
<evidence type="ECO:0000256" key="1">
    <source>
        <dbReference type="ARBA" id="ARBA00022679"/>
    </source>
</evidence>
<dbReference type="PANTHER" id="PTHR10982:SF21">
    <property type="entry name" value="FATTY ACID SYNTHASE SUBUNIT BETA"/>
    <property type="match status" value="1"/>
</dbReference>
<dbReference type="GO" id="GO:0016740">
    <property type="term" value="F:transferase activity"/>
    <property type="evidence" value="ECO:0007669"/>
    <property type="project" value="UniProtKB-KW"/>
</dbReference>
<organism evidence="4 5">
    <name type="scientific">Lentinus brumalis</name>
    <dbReference type="NCBI Taxonomy" id="2498619"/>
    <lineage>
        <taxon>Eukaryota</taxon>
        <taxon>Fungi</taxon>
        <taxon>Dikarya</taxon>
        <taxon>Basidiomycota</taxon>
        <taxon>Agaricomycotina</taxon>
        <taxon>Agaricomycetes</taxon>
        <taxon>Polyporales</taxon>
        <taxon>Polyporaceae</taxon>
        <taxon>Lentinus</taxon>
    </lineage>
</organism>
<dbReference type="PANTHER" id="PTHR10982">
    <property type="entry name" value="MALONYL COA-ACYL CARRIER PROTEIN TRANSACYLASE"/>
    <property type="match status" value="1"/>
</dbReference>
<keyword evidence="5" id="KW-1185">Reference proteome</keyword>
<feature type="domain" description="Fatty acid synthase meander beta sheet" evidence="3">
    <location>
        <begin position="1"/>
        <end position="28"/>
    </location>
</feature>
<evidence type="ECO:0000313" key="5">
    <source>
        <dbReference type="Proteomes" id="UP000256964"/>
    </source>
</evidence>
<protein>
    <recommendedName>
        <fullName evidence="3">Fatty acid synthase meander beta sheet domain-containing protein</fullName>
    </recommendedName>
</protein>
<dbReference type="AlphaFoldDB" id="A0A371CHJ9"/>
<dbReference type="InterPro" id="IPR050830">
    <property type="entry name" value="Fungal_FAS"/>
</dbReference>
<gene>
    <name evidence="4" type="ORF">OH76DRAFT_1490853</name>
</gene>
<proteinExistence type="predicted"/>
<evidence type="ECO:0000256" key="2">
    <source>
        <dbReference type="SAM" id="MobiDB-lite"/>
    </source>
</evidence>
<dbReference type="STRING" id="139420.A0A371CHJ9"/>
<evidence type="ECO:0000259" key="3">
    <source>
        <dbReference type="Pfam" id="PF17951"/>
    </source>
</evidence>
<dbReference type="Pfam" id="PF17951">
    <property type="entry name" value="FAS_meander"/>
    <property type="match status" value="1"/>
</dbReference>
<reference evidence="4 5" key="1">
    <citation type="journal article" date="2018" name="Biotechnol. Biofuels">
        <title>Integrative visual omics of the white-rot fungus Polyporus brumalis exposes the biotechnological potential of its oxidative enzymes for delignifying raw plant biomass.</title>
        <authorList>
            <person name="Miyauchi S."/>
            <person name="Rancon A."/>
            <person name="Drula E."/>
            <person name="Hage H."/>
            <person name="Chaduli D."/>
            <person name="Favel A."/>
            <person name="Grisel S."/>
            <person name="Henrissat B."/>
            <person name="Herpoel-Gimbert I."/>
            <person name="Ruiz-Duenas F.J."/>
            <person name="Chevret D."/>
            <person name="Hainaut M."/>
            <person name="Lin J."/>
            <person name="Wang M."/>
            <person name="Pangilinan J."/>
            <person name="Lipzen A."/>
            <person name="Lesage-Meessen L."/>
            <person name="Navarro D."/>
            <person name="Riley R."/>
            <person name="Grigoriev I.V."/>
            <person name="Zhou S."/>
            <person name="Raouche S."/>
            <person name="Rosso M.N."/>
        </authorList>
    </citation>
    <scope>NUCLEOTIDE SEQUENCE [LARGE SCALE GENOMIC DNA]</scope>
    <source>
        <strain evidence="4 5">BRFM 1820</strain>
    </source>
</reference>
<dbReference type="GO" id="GO:0019171">
    <property type="term" value="F:(3R)-hydroxyacyl-[acyl-carrier-protein] dehydratase activity"/>
    <property type="evidence" value="ECO:0007669"/>
    <property type="project" value="InterPro"/>
</dbReference>
<accession>A0A371CHJ9</accession>
<dbReference type="Gene3D" id="3.10.129.10">
    <property type="entry name" value="Hotdog Thioesterase"/>
    <property type="match status" value="1"/>
</dbReference>
<feature type="region of interest" description="Disordered" evidence="2">
    <location>
        <begin position="38"/>
        <end position="59"/>
    </location>
</feature>
<dbReference type="InterPro" id="IPR040883">
    <property type="entry name" value="FAS_meander"/>
</dbReference>
<feature type="compositionally biased region" description="Low complexity" evidence="2">
    <location>
        <begin position="46"/>
        <end position="58"/>
    </location>
</feature>
<dbReference type="EMBL" id="KZ857655">
    <property type="protein sequence ID" value="RDX39753.1"/>
    <property type="molecule type" value="Genomic_DNA"/>
</dbReference>
<name>A0A371CHJ9_9APHY</name>
<dbReference type="OrthoDB" id="2743768at2759"/>